<dbReference type="EMBL" id="GBRH01236707">
    <property type="protein sequence ID" value="JAD61188.1"/>
    <property type="molecule type" value="Transcribed_RNA"/>
</dbReference>
<name>A0A0A9BGD0_ARUDO</name>
<evidence type="ECO:0000313" key="1">
    <source>
        <dbReference type="EMBL" id="JAD61188.1"/>
    </source>
</evidence>
<protein>
    <submittedName>
        <fullName evidence="1">Uncharacterized protein</fullName>
    </submittedName>
</protein>
<reference evidence="1" key="1">
    <citation type="submission" date="2014-09" db="EMBL/GenBank/DDBJ databases">
        <authorList>
            <person name="Magalhaes I.L.F."/>
            <person name="Oliveira U."/>
            <person name="Santos F.R."/>
            <person name="Vidigal T.H.D.A."/>
            <person name="Brescovit A.D."/>
            <person name="Santos A.J."/>
        </authorList>
    </citation>
    <scope>NUCLEOTIDE SEQUENCE</scope>
    <source>
        <tissue evidence="1">Shoot tissue taken approximately 20 cm above the soil surface</tissue>
    </source>
</reference>
<dbReference type="AlphaFoldDB" id="A0A0A9BGD0"/>
<organism evidence="1">
    <name type="scientific">Arundo donax</name>
    <name type="common">Giant reed</name>
    <name type="synonym">Donax arundinaceus</name>
    <dbReference type="NCBI Taxonomy" id="35708"/>
    <lineage>
        <taxon>Eukaryota</taxon>
        <taxon>Viridiplantae</taxon>
        <taxon>Streptophyta</taxon>
        <taxon>Embryophyta</taxon>
        <taxon>Tracheophyta</taxon>
        <taxon>Spermatophyta</taxon>
        <taxon>Magnoliopsida</taxon>
        <taxon>Liliopsida</taxon>
        <taxon>Poales</taxon>
        <taxon>Poaceae</taxon>
        <taxon>PACMAD clade</taxon>
        <taxon>Arundinoideae</taxon>
        <taxon>Arundineae</taxon>
        <taxon>Arundo</taxon>
    </lineage>
</organism>
<reference evidence="1" key="2">
    <citation type="journal article" date="2015" name="Data Brief">
        <title>Shoot transcriptome of the giant reed, Arundo donax.</title>
        <authorList>
            <person name="Barrero R.A."/>
            <person name="Guerrero F.D."/>
            <person name="Moolhuijzen P."/>
            <person name="Goolsby J.A."/>
            <person name="Tidwell J."/>
            <person name="Bellgard S.E."/>
            <person name="Bellgard M.I."/>
        </authorList>
    </citation>
    <scope>NUCLEOTIDE SEQUENCE</scope>
    <source>
        <tissue evidence="1">Shoot tissue taken approximately 20 cm above the soil surface</tissue>
    </source>
</reference>
<proteinExistence type="predicted"/>
<sequence length="54" mass="5379">MASARASDASTVSSSILPGMSEYRSAAPPSVARVMGFLVSANSTSASGEGLCVR</sequence>
<accession>A0A0A9BGD0</accession>